<dbReference type="Pfam" id="PF13556">
    <property type="entry name" value="HTH_30"/>
    <property type="match status" value="1"/>
</dbReference>
<proteinExistence type="predicted"/>
<dbReference type="Gene3D" id="1.10.10.2840">
    <property type="entry name" value="PucR C-terminal helix-turn-helix domain"/>
    <property type="match status" value="1"/>
</dbReference>
<dbReference type="InterPro" id="IPR025736">
    <property type="entry name" value="PucR_C-HTH_dom"/>
</dbReference>
<accession>A0A5R8QIY2</accession>
<keyword evidence="3" id="KW-1185">Reference proteome</keyword>
<comment type="caution">
    <text evidence="2">The sequence shown here is derived from an EMBL/GenBank/DDBJ whole genome shotgun (WGS) entry which is preliminary data.</text>
</comment>
<protein>
    <recommendedName>
        <fullName evidence="1">PucR C-terminal helix-turn-helix domain-containing protein</fullName>
    </recommendedName>
</protein>
<dbReference type="EMBL" id="VBWP01000001">
    <property type="protein sequence ID" value="TLG77413.1"/>
    <property type="molecule type" value="Genomic_DNA"/>
</dbReference>
<dbReference type="InterPro" id="IPR042070">
    <property type="entry name" value="PucR_C-HTH_sf"/>
</dbReference>
<name>A0A5R8QIY2_9FIRM</name>
<evidence type="ECO:0000259" key="1">
    <source>
        <dbReference type="Pfam" id="PF13556"/>
    </source>
</evidence>
<gene>
    <name evidence="2" type="ORF">FEZ08_01985</name>
</gene>
<dbReference type="RefSeq" id="WP_138190022.1">
    <property type="nucleotide sequence ID" value="NZ_VBWP01000001.1"/>
</dbReference>
<evidence type="ECO:0000313" key="3">
    <source>
        <dbReference type="Proteomes" id="UP000306912"/>
    </source>
</evidence>
<dbReference type="PANTHER" id="PTHR33744:SF15">
    <property type="entry name" value="CARBOHYDRATE DIACID REGULATOR"/>
    <property type="match status" value="1"/>
</dbReference>
<reference evidence="2 3" key="1">
    <citation type="submission" date="2019-05" db="EMBL/GenBank/DDBJ databases">
        <title>Culicoidintestinum kansasii gen. nov., sp. nov. from the gastrointestinal tract of the biting midge, Culicoides sonorensis.</title>
        <authorList>
            <person name="Neupane S."/>
            <person name="Ghosh A."/>
            <person name="Gunther S."/>
            <person name="Martin K."/>
            <person name="Zurek L."/>
        </authorList>
    </citation>
    <scope>NUCLEOTIDE SEQUENCE [LARGE SCALE GENOMIC DNA]</scope>
    <source>
        <strain evidence="2 3">CS-1</strain>
    </source>
</reference>
<evidence type="ECO:0000313" key="2">
    <source>
        <dbReference type="EMBL" id="TLG77413.1"/>
    </source>
</evidence>
<dbReference type="AlphaFoldDB" id="A0A5R8QIY2"/>
<dbReference type="OrthoDB" id="9792148at2"/>
<dbReference type="PANTHER" id="PTHR33744">
    <property type="entry name" value="CARBOHYDRATE DIACID REGULATOR"/>
    <property type="match status" value="1"/>
</dbReference>
<dbReference type="Proteomes" id="UP000306912">
    <property type="component" value="Unassembled WGS sequence"/>
</dbReference>
<dbReference type="InterPro" id="IPR051448">
    <property type="entry name" value="CdaR-like_regulators"/>
</dbReference>
<organism evidence="2 3">
    <name type="scientific">Culicoidibacter larvae</name>
    <dbReference type="NCBI Taxonomy" id="2579976"/>
    <lineage>
        <taxon>Bacteria</taxon>
        <taxon>Bacillati</taxon>
        <taxon>Bacillota</taxon>
        <taxon>Culicoidibacteria</taxon>
        <taxon>Culicoidibacterales</taxon>
        <taxon>Culicoidibacteraceae</taxon>
        <taxon>Culicoidibacter</taxon>
    </lineage>
</organism>
<feature type="domain" description="PucR C-terminal helix-turn-helix" evidence="1">
    <location>
        <begin position="133"/>
        <end position="187"/>
    </location>
</feature>
<sequence>MYCRLLTFRFQNTFSRDELISLFENDEFSSRLIHSADTHLTILQKHSELSKFHNFDYQGLHGALEQDSHTNILLWIGRIFPETIDIDDMLMQHQMIFQDHNQEYSLKTFEQVLIPQLKDVSELPFYIDLSDELIDTAIAFISNNLNSSQAAQSLYLHRNTLNYRLDKIVSYSGIDIRTFEGALVFYLYYQN</sequence>
<dbReference type="FunCoup" id="A0A5R8QIY2">
    <property type="interactions" value="28"/>
</dbReference>
<dbReference type="InParanoid" id="A0A5R8QIY2"/>